<proteinExistence type="predicted"/>
<accession>A0A0R1PG02</accession>
<dbReference type="OrthoDB" id="2137849at2"/>
<reference evidence="3 4" key="1">
    <citation type="journal article" date="2015" name="Genome Announc.">
        <title>Expanding the biotechnology potential of lactobacilli through comparative genomics of 213 strains and associated genera.</title>
        <authorList>
            <person name="Sun Z."/>
            <person name="Harris H.M."/>
            <person name="McCann A."/>
            <person name="Guo C."/>
            <person name="Argimon S."/>
            <person name="Zhang W."/>
            <person name="Yang X."/>
            <person name="Jeffery I.B."/>
            <person name="Cooney J.C."/>
            <person name="Kagawa T.F."/>
            <person name="Liu W."/>
            <person name="Song Y."/>
            <person name="Salvetti E."/>
            <person name="Wrobel A."/>
            <person name="Rasinkangas P."/>
            <person name="Parkhill J."/>
            <person name="Rea M.C."/>
            <person name="O'Sullivan O."/>
            <person name="Ritari J."/>
            <person name="Douillard F.P."/>
            <person name="Paul Ross R."/>
            <person name="Yang R."/>
            <person name="Briner A.E."/>
            <person name="Felis G.E."/>
            <person name="de Vos W.M."/>
            <person name="Barrangou R."/>
            <person name="Klaenhammer T.R."/>
            <person name="Caufield P.W."/>
            <person name="Cui Y."/>
            <person name="Zhang H."/>
            <person name="O'Toole P.W."/>
        </authorList>
    </citation>
    <scope>NUCLEOTIDE SEQUENCE [LARGE SCALE GENOMIC DNA]</scope>
    <source>
        <strain evidence="3 4">DSM 13238</strain>
    </source>
</reference>
<dbReference type="PATRIC" id="fig|1122151.5.peg.2299"/>
<name>A0A0R1PG02_9LACO</name>
<protein>
    <submittedName>
        <fullName evidence="3">SLT domain protein</fullName>
    </submittedName>
</protein>
<dbReference type="GeneID" id="96667880"/>
<dbReference type="NCBIfam" id="TIGR02675">
    <property type="entry name" value="tape_meas_nterm"/>
    <property type="match status" value="1"/>
</dbReference>
<organism evidence="3 4">
    <name type="scientific">Companilactobacillus paralimentarius DSM 13238 = JCM 10415</name>
    <dbReference type="NCBI Taxonomy" id="1122151"/>
    <lineage>
        <taxon>Bacteria</taxon>
        <taxon>Bacillati</taxon>
        <taxon>Bacillota</taxon>
        <taxon>Bacilli</taxon>
        <taxon>Lactobacillales</taxon>
        <taxon>Lactobacillaceae</taxon>
        <taxon>Companilactobacillus</taxon>
    </lineage>
</organism>
<comment type="caution">
    <text evidence="3">The sequence shown here is derived from an EMBL/GenBank/DDBJ whole genome shotgun (WGS) entry which is preliminary data.</text>
</comment>
<dbReference type="SUPFAM" id="SSF53955">
    <property type="entry name" value="Lysozyme-like"/>
    <property type="match status" value="1"/>
</dbReference>
<dbReference type="EMBL" id="AZES01000059">
    <property type="protein sequence ID" value="KRL31166.1"/>
    <property type="molecule type" value="Genomic_DNA"/>
</dbReference>
<feature type="region of interest" description="Disordered" evidence="1">
    <location>
        <begin position="1436"/>
        <end position="1457"/>
    </location>
</feature>
<dbReference type="RefSeq" id="WP_056955839.1">
    <property type="nucleotide sequence ID" value="NZ_AZES01000059.1"/>
</dbReference>
<evidence type="ECO:0000313" key="4">
    <source>
        <dbReference type="Proteomes" id="UP000051908"/>
    </source>
</evidence>
<gene>
    <name evidence="3" type="ORF">FD33_GL002226</name>
</gene>
<feature type="domain" description="Tape measure protein N-terminal" evidence="2">
    <location>
        <begin position="216"/>
        <end position="407"/>
    </location>
</feature>
<dbReference type="Pfam" id="PF20155">
    <property type="entry name" value="TMP_3"/>
    <property type="match status" value="1"/>
</dbReference>
<evidence type="ECO:0000259" key="2">
    <source>
        <dbReference type="Pfam" id="PF20155"/>
    </source>
</evidence>
<evidence type="ECO:0000256" key="1">
    <source>
        <dbReference type="SAM" id="MobiDB-lite"/>
    </source>
</evidence>
<dbReference type="Proteomes" id="UP000051908">
    <property type="component" value="Unassembled WGS sequence"/>
</dbReference>
<sequence length="1457" mass="158202">MSDIVVNKVINFLGKDQLTPTAQKVKQAMDNIKDKNVKLDVTADEQKIVTFDQKLQGLPKDIQTQLKAIADHSGFSSFEGYLNTLPKNIQTELKTKFDKQALEATKRDYDSLPKEKKTKLDFIADQRHYNSFMDMFHKVPKEARTQLDFVANQGDFSKIKSAIDEMSKPVTKDINVNTSSVDTATKKFSHLKEIIAGTFAGQLISNGLMQLTSGLKSATAAGMEYNKEQDTMKTVWTSLTTEAPRDGKVLVDYINSLSQHSIYAADTINKMSQSFYHVHSNVAETKDWTNSFIALGSTLHMSNDALAESGEQFAKIVAGGKASSEDMAVMINRFPMFGEALQKATGKSMKELYAMSAAGKLSAEQFTETLSYLGKKYSGGTQEAMTSYMGMGMYIHSRFSKLMGDIMSQTFNTTKSASGAIRDLLSDDAMQKYSKAIGSATATVLNGIGDIIKYIDGHKDTIMKIGKDVGEIASVFGQAVWNDMKSIMTTIASMFGLTGKNAKGSTDPLKTFESILAGIAKHKTAIKALAGYFVAMKGFKMVKGAFDPLLKVAGLQSKGGGLLTKVIGSGKNEKTVFRFGTEGFNDTKTKFKSLQTMLGKITQGGKFSKVNVGDMSKGAKIGTAATTIGVGAVAGMDIVGALKAKNPEKKFEGFGKAAGGAIGGGIGFMLGGPAGEAIGAMLGRTIGKYGGKAAKQFTDGWNKAGRGAKPPKGIIQKAGYYSRKAGDAVVEWTKGITTWMGKHKEEILLTLANPFLGIGDFILKDTKVGKDFQKWASNAIKNIQKGFKSFTKSTKKIGSDMSKGIISGLKGFGKMALYALALPVGIGMIITKPLVKPTKKIISGLVKDLKKDWNGFTKWLGNIFNPIAKSWGKDWKKITKAIDMKKFSKDISKNMAEMSKSSQKTSKDISKQMSDMSKSVQKSSWVKDLKNQFNNAQKTANSWGTGMSNWWSNFSSDFSKSWNSMWSRASSYMGKKFNGMSKWYNDFSSGMNSWWSQFSSSFKSGWDSMWSGVGNFFKSIFGKFNGWAKDAMKGVVTAINTGIGGINTVIHFFGGKAKAIAPIKYASGVGYHRGGPALINDQKGPVFEEAFKNPGEPWRVIPKMRNVMVDLKPGATVVPANETAARFAPSSVPHYEGGVGGWIKGELGDMGKWVKDKLEGLTSFLKDPLGNLTSVWDKATSKFTQATKFGSKFAPPAGHYLVKQGVDWVKDALGKLKDKELEAQSVAGEPKAAQAWLPIVAKILKDMGANPPKGIDWEAAAFVREIARESGGNPAIKQTISDKNSAAGNPAMGLLQFIPQTFMAYAVPGHTNILSGEDQIMATANAYMHSGAWDRIGTGRQINFLANGGHMFGPTPAIMGEDGDEFAINPSKPSAIPLMADLMGRMADYHPEFRTSNLSNNISADIGQKLEMVINLLGSINNKDFAPEVNIARTSSNFNQQNRRDTDIYAYQRGDRQ</sequence>
<dbReference type="InterPro" id="IPR013491">
    <property type="entry name" value="Tape_meas_N"/>
</dbReference>
<keyword evidence="4" id="KW-1185">Reference proteome</keyword>
<dbReference type="InterPro" id="IPR023346">
    <property type="entry name" value="Lysozyme-like_dom_sf"/>
</dbReference>
<evidence type="ECO:0000313" key="3">
    <source>
        <dbReference type="EMBL" id="KRL31166.1"/>
    </source>
</evidence>
<feature type="compositionally biased region" description="Basic and acidic residues" evidence="1">
    <location>
        <begin position="1442"/>
        <end position="1457"/>
    </location>
</feature>